<evidence type="ECO:0000256" key="3">
    <source>
        <dbReference type="ARBA" id="ARBA00023002"/>
    </source>
</evidence>
<protein>
    <recommendedName>
        <fullName evidence="6">NAD(P)-binding protein</fullName>
    </recommendedName>
</protein>
<reference evidence="4 5" key="1">
    <citation type="submission" date="2016-08" db="EMBL/GenBank/DDBJ databases">
        <title>Draft genome sequence of allopolyploid Zygosaccharomyces rouxii.</title>
        <authorList>
            <person name="Watanabe J."/>
            <person name="Uehara K."/>
            <person name="Mogi Y."/>
            <person name="Tsukioka Y."/>
        </authorList>
    </citation>
    <scope>NUCLEOTIDE SEQUENCE [LARGE SCALE GENOMIC DNA]</scope>
    <source>
        <strain evidence="4 5">NBRC 110957</strain>
    </source>
</reference>
<name>A0A1Q3A017_ZYGRO</name>
<evidence type="ECO:0000256" key="1">
    <source>
        <dbReference type="ARBA" id="ARBA00006484"/>
    </source>
</evidence>
<dbReference type="Gene3D" id="3.40.50.720">
    <property type="entry name" value="NAD(P)-binding Rossmann-like Domain"/>
    <property type="match status" value="1"/>
</dbReference>
<dbReference type="AlphaFoldDB" id="A0A1Q3A017"/>
<dbReference type="InterPro" id="IPR002347">
    <property type="entry name" value="SDR_fam"/>
</dbReference>
<dbReference type="Pfam" id="PF00106">
    <property type="entry name" value="adh_short"/>
    <property type="match status" value="1"/>
</dbReference>
<evidence type="ECO:0000256" key="2">
    <source>
        <dbReference type="ARBA" id="ARBA00022857"/>
    </source>
</evidence>
<evidence type="ECO:0008006" key="6">
    <source>
        <dbReference type="Google" id="ProtNLM"/>
    </source>
</evidence>
<dbReference type="InterPro" id="IPR036291">
    <property type="entry name" value="NAD(P)-bd_dom_sf"/>
</dbReference>
<sequence length="337" mass="37371">MTEPAPGYSKINWLYEMYYGFRPNQPKFLPKDYPDLTGKTAIVTGSNTGIGASVVQLLYEKNCDVISVVRNEQKGLAAKENTLKELPNSKGSITVVGGCDFLDLNNVKPTAHKVIEILNGRPLSIIIHNAGLMAPVNTGTSVQGYEAMFSTNVMGPQLLQHFLDPVFLKKDDPLKRIVWVSSCAHLMGFKEYGINWENPTFEGVPIKQRPRNMTLYGQTKAANLLQSHAWALKHAEAVEKIGAVSVACFPGNLRTELTRDWGFINTIAPYFLGTSLQGAYSELYAALSPDLTTKDHGAYVVPYGEVHNPREDITAAYKNGSDAKLYQMVENWISKYF</sequence>
<evidence type="ECO:0000313" key="5">
    <source>
        <dbReference type="Proteomes" id="UP000187013"/>
    </source>
</evidence>
<keyword evidence="3" id="KW-0560">Oxidoreductase</keyword>
<comment type="similarity">
    <text evidence="1">Belongs to the short-chain dehydrogenases/reductases (SDR) family.</text>
</comment>
<gene>
    <name evidence="4" type="ORF">ZYGR_0N04420</name>
</gene>
<dbReference type="Proteomes" id="UP000187013">
    <property type="component" value="Unassembled WGS sequence"/>
</dbReference>
<comment type="caution">
    <text evidence="4">The sequence shown here is derived from an EMBL/GenBank/DDBJ whole genome shotgun (WGS) entry which is preliminary data.</text>
</comment>
<evidence type="ECO:0000313" key="4">
    <source>
        <dbReference type="EMBL" id="GAV49037.1"/>
    </source>
</evidence>
<dbReference type="PANTHER" id="PTHR24320:SF236">
    <property type="entry name" value="SHORT-CHAIN DEHYDROGENASE-RELATED"/>
    <property type="match status" value="1"/>
</dbReference>
<dbReference type="EMBL" id="BDGX01000014">
    <property type="protein sequence ID" value="GAV49037.1"/>
    <property type="molecule type" value="Genomic_DNA"/>
</dbReference>
<accession>A0A1Q3A017</accession>
<dbReference type="PRINTS" id="PR00081">
    <property type="entry name" value="GDHRDH"/>
</dbReference>
<dbReference type="eggNOG" id="KOG1208">
    <property type="taxonomic scope" value="Eukaryota"/>
</dbReference>
<dbReference type="PANTHER" id="PTHR24320">
    <property type="entry name" value="RETINOL DEHYDROGENASE"/>
    <property type="match status" value="1"/>
</dbReference>
<organism evidence="4 5">
    <name type="scientific">Zygosaccharomyces rouxii</name>
    <dbReference type="NCBI Taxonomy" id="4956"/>
    <lineage>
        <taxon>Eukaryota</taxon>
        <taxon>Fungi</taxon>
        <taxon>Dikarya</taxon>
        <taxon>Ascomycota</taxon>
        <taxon>Saccharomycotina</taxon>
        <taxon>Saccharomycetes</taxon>
        <taxon>Saccharomycetales</taxon>
        <taxon>Saccharomycetaceae</taxon>
        <taxon>Zygosaccharomyces</taxon>
    </lineage>
</organism>
<dbReference type="OMA" id="INWENPT"/>
<dbReference type="GO" id="GO:0016491">
    <property type="term" value="F:oxidoreductase activity"/>
    <property type="evidence" value="ECO:0007669"/>
    <property type="project" value="UniProtKB-KW"/>
</dbReference>
<dbReference type="OrthoDB" id="191139at2759"/>
<proteinExistence type="inferred from homology"/>
<keyword evidence="2" id="KW-0521">NADP</keyword>
<dbReference type="SUPFAM" id="SSF51735">
    <property type="entry name" value="NAD(P)-binding Rossmann-fold domains"/>
    <property type="match status" value="1"/>
</dbReference>